<feature type="transmembrane region" description="Helical" evidence="1">
    <location>
        <begin position="68"/>
        <end position="86"/>
    </location>
</feature>
<dbReference type="EMBL" id="QLMC01000001">
    <property type="protein sequence ID" value="RAK02988.1"/>
    <property type="molecule type" value="Genomic_DNA"/>
</dbReference>
<dbReference type="AlphaFoldDB" id="A0A327X9Q4"/>
<accession>A0A327X9Q4</accession>
<keyword evidence="1" id="KW-1133">Transmembrane helix</keyword>
<organism evidence="2 3">
    <name type="scientific">Larkinella arboricola</name>
    <dbReference type="NCBI Taxonomy" id="643671"/>
    <lineage>
        <taxon>Bacteria</taxon>
        <taxon>Pseudomonadati</taxon>
        <taxon>Bacteroidota</taxon>
        <taxon>Cytophagia</taxon>
        <taxon>Cytophagales</taxon>
        <taxon>Spirosomataceae</taxon>
        <taxon>Larkinella</taxon>
    </lineage>
</organism>
<feature type="transmembrane region" description="Helical" evidence="1">
    <location>
        <begin position="155"/>
        <end position="176"/>
    </location>
</feature>
<gene>
    <name evidence="2" type="ORF">LX87_01110</name>
</gene>
<protein>
    <submittedName>
        <fullName evidence="2">Uncharacterized protein</fullName>
    </submittedName>
</protein>
<evidence type="ECO:0000256" key="1">
    <source>
        <dbReference type="SAM" id="Phobius"/>
    </source>
</evidence>
<proteinExistence type="predicted"/>
<dbReference type="Proteomes" id="UP000248790">
    <property type="component" value="Unassembled WGS sequence"/>
</dbReference>
<feature type="transmembrane region" description="Helical" evidence="1">
    <location>
        <begin position="196"/>
        <end position="214"/>
    </location>
</feature>
<keyword evidence="1" id="KW-0812">Transmembrane</keyword>
<feature type="transmembrane region" description="Helical" evidence="1">
    <location>
        <begin position="121"/>
        <end position="143"/>
    </location>
</feature>
<evidence type="ECO:0000313" key="2">
    <source>
        <dbReference type="EMBL" id="RAK02988.1"/>
    </source>
</evidence>
<keyword evidence="1" id="KW-0472">Membrane</keyword>
<feature type="transmembrane region" description="Helical" evidence="1">
    <location>
        <begin position="43"/>
        <end position="62"/>
    </location>
</feature>
<comment type="caution">
    <text evidence="2">The sequence shown here is derived from an EMBL/GenBank/DDBJ whole genome shotgun (WGS) entry which is preliminary data.</text>
</comment>
<keyword evidence="3" id="KW-1185">Reference proteome</keyword>
<sequence>MFYRLYDIFTEHPLDLIAESISIFPLIVGVVRYRSLRKGVKFLILFFFIIIVRDFTSNLYAVRKVNNLFLYNLSAFFEVISVCLLFRFEITKKSTKKFVDYGALITVLLCVFFWRSNELSAGILTSSRLYELLVVLFYFRQLIEDMNVKDILKHSLFWISSGLILQFTGTFFVYLFANYALSINTESGLFNLYWNMNQIMYITFALFSSIGLWVSKYDKNNFL</sequence>
<name>A0A327X9Q4_LARAB</name>
<feature type="transmembrane region" description="Helical" evidence="1">
    <location>
        <begin position="98"/>
        <end position="115"/>
    </location>
</feature>
<reference evidence="2 3" key="1">
    <citation type="submission" date="2018-06" db="EMBL/GenBank/DDBJ databases">
        <title>Genomic Encyclopedia of Archaeal and Bacterial Type Strains, Phase II (KMG-II): from individual species to whole genera.</title>
        <authorList>
            <person name="Goeker M."/>
        </authorList>
    </citation>
    <scope>NUCLEOTIDE SEQUENCE [LARGE SCALE GENOMIC DNA]</scope>
    <source>
        <strain evidence="2 3">DSM 21851</strain>
    </source>
</reference>
<evidence type="ECO:0000313" key="3">
    <source>
        <dbReference type="Proteomes" id="UP000248790"/>
    </source>
</evidence>